<organism evidence="4 5">
    <name type="scientific">Albula goreensis</name>
    <dbReference type="NCBI Taxonomy" id="1534307"/>
    <lineage>
        <taxon>Eukaryota</taxon>
        <taxon>Metazoa</taxon>
        <taxon>Chordata</taxon>
        <taxon>Craniata</taxon>
        <taxon>Vertebrata</taxon>
        <taxon>Euteleostomi</taxon>
        <taxon>Actinopterygii</taxon>
        <taxon>Neopterygii</taxon>
        <taxon>Teleostei</taxon>
        <taxon>Albuliformes</taxon>
        <taxon>Albulidae</taxon>
        <taxon>Albula</taxon>
    </lineage>
</organism>
<dbReference type="EMBL" id="JAERUA010000024">
    <property type="protein sequence ID" value="KAI1883009.1"/>
    <property type="molecule type" value="Genomic_DNA"/>
</dbReference>
<feature type="domain" description="KY-like immunoglobulin-like" evidence="3">
    <location>
        <begin position="375"/>
        <end position="482"/>
    </location>
</feature>
<dbReference type="Gene3D" id="3.10.620.30">
    <property type="match status" value="1"/>
</dbReference>
<dbReference type="AlphaFoldDB" id="A0A8T3CDD5"/>
<feature type="region of interest" description="Disordered" evidence="1">
    <location>
        <begin position="37"/>
        <end position="56"/>
    </location>
</feature>
<keyword evidence="2" id="KW-0732">Signal</keyword>
<comment type="caution">
    <text evidence="4">The sequence shown here is derived from an EMBL/GenBank/DDBJ whole genome shotgun (WGS) entry which is preliminary data.</text>
</comment>
<keyword evidence="5" id="KW-1185">Reference proteome</keyword>
<dbReference type="GO" id="GO:0007517">
    <property type="term" value="P:muscle organ development"/>
    <property type="evidence" value="ECO:0007669"/>
    <property type="project" value="TreeGrafter"/>
</dbReference>
<feature type="domain" description="KY-like immunoglobulin-like" evidence="3">
    <location>
        <begin position="243"/>
        <end position="357"/>
    </location>
</feature>
<evidence type="ECO:0000313" key="5">
    <source>
        <dbReference type="Proteomes" id="UP000829720"/>
    </source>
</evidence>
<dbReference type="InterPro" id="IPR038765">
    <property type="entry name" value="Papain-like_cys_pep_sf"/>
</dbReference>
<dbReference type="Pfam" id="PF23265">
    <property type="entry name" value="Ig-like_KY"/>
    <property type="match status" value="2"/>
</dbReference>
<dbReference type="PANTHER" id="PTHR46333:SF3">
    <property type="entry name" value="KYPHOSCOLIOSIS PEPTIDASE"/>
    <property type="match status" value="1"/>
</dbReference>
<name>A0A8T3CDD5_9TELE</name>
<gene>
    <name evidence="4" type="ORF">AGOR_G00240830</name>
</gene>
<proteinExistence type="predicted"/>
<dbReference type="GO" id="GO:0007528">
    <property type="term" value="P:neuromuscular junction development"/>
    <property type="evidence" value="ECO:0007669"/>
    <property type="project" value="TreeGrafter"/>
</dbReference>
<dbReference type="InterPro" id="IPR056564">
    <property type="entry name" value="Ig-like_KY"/>
</dbReference>
<feature type="compositionally biased region" description="Basic and acidic residues" evidence="1">
    <location>
        <begin position="42"/>
        <end position="55"/>
    </location>
</feature>
<dbReference type="Proteomes" id="UP000829720">
    <property type="component" value="Unassembled WGS sequence"/>
</dbReference>
<dbReference type="InterPro" id="IPR052557">
    <property type="entry name" value="CAP/Cytokinesis_protein"/>
</dbReference>
<evidence type="ECO:0000256" key="1">
    <source>
        <dbReference type="SAM" id="MobiDB-lite"/>
    </source>
</evidence>
<sequence>MALHNNLTLTQKIILAIFCFPLLPLYLCCLCCCASSNEDDEDNHRSKESTFDHTETTTANTVDVRSNTGFDDDDNNTVLSQKTEYAYPWDKSSLKSMKIDLDKLKHIDNYASKVRPKNTVEALVQELLKGANTDIEKLRAIWMWVTHHIGVECREVSGYSKGGQYKLGKRFSGDPTHAWNAVRLNGSWHLLDSTWGAGKTYQNSSKFTFTYDEFYFLTHPALFVGDHFPQDPEWQLLKPRLSLKQFEDTMHRQSSFYNMGLLSSHPETSLIQSDGKTTITVQTSSPVLFTYNLNGNKTSGIMTLRPNGMKLDVYPESTGLHTLKIYAKPQDAGKEETYSMVCEYQLQCRAVSREMTIPHNLINPVGPSWATEREGLQEPSQHDPIVHTKDGRCSFRFRVPACLHLMAKLKTTAFSMTDDEQRRHIFQSRQGSWVEFKVQVPQAAMYVFSVYGKDKAGAGSYGYICNYLISCTNPRVRWPLYPLTYADWKEDYELVEPLVGVLPANRSVQFKMRIPDVSQVSVEGRETRNLSLGADSYWSGSCSTTRCNKLRVIIKVKPHDQSQLSVLKYQVENE</sequence>
<feature type="signal peptide" evidence="2">
    <location>
        <begin position="1"/>
        <end position="36"/>
    </location>
</feature>
<accession>A0A8T3CDD5</accession>
<dbReference type="OrthoDB" id="6129702at2759"/>
<evidence type="ECO:0000259" key="3">
    <source>
        <dbReference type="Pfam" id="PF23265"/>
    </source>
</evidence>
<dbReference type="SUPFAM" id="SSF54001">
    <property type="entry name" value="Cysteine proteinases"/>
    <property type="match status" value="1"/>
</dbReference>
<protein>
    <recommendedName>
        <fullName evidence="3">KY-like immunoglobulin-like domain-containing protein</fullName>
    </recommendedName>
</protein>
<dbReference type="PANTHER" id="PTHR46333">
    <property type="entry name" value="CYTOKINESIS PROTEIN 3"/>
    <property type="match status" value="1"/>
</dbReference>
<evidence type="ECO:0000313" key="4">
    <source>
        <dbReference type="EMBL" id="KAI1883009.1"/>
    </source>
</evidence>
<evidence type="ECO:0000256" key="2">
    <source>
        <dbReference type="SAM" id="SignalP"/>
    </source>
</evidence>
<feature type="chain" id="PRO_5035756085" description="KY-like immunoglobulin-like domain-containing protein" evidence="2">
    <location>
        <begin position="37"/>
        <end position="574"/>
    </location>
</feature>
<reference evidence="4" key="1">
    <citation type="submission" date="2021-01" db="EMBL/GenBank/DDBJ databases">
        <authorList>
            <person name="Zahm M."/>
            <person name="Roques C."/>
            <person name="Cabau C."/>
            <person name="Klopp C."/>
            <person name="Donnadieu C."/>
            <person name="Jouanno E."/>
            <person name="Lampietro C."/>
            <person name="Louis A."/>
            <person name="Herpin A."/>
            <person name="Echchiki A."/>
            <person name="Berthelot C."/>
            <person name="Parey E."/>
            <person name="Roest-Crollius H."/>
            <person name="Braasch I."/>
            <person name="Postlethwait J."/>
            <person name="Bobe J."/>
            <person name="Montfort J."/>
            <person name="Bouchez O."/>
            <person name="Begum T."/>
            <person name="Mejri S."/>
            <person name="Adams A."/>
            <person name="Chen W.-J."/>
            <person name="Guiguen Y."/>
        </authorList>
    </citation>
    <scope>NUCLEOTIDE SEQUENCE</scope>
    <source>
        <tissue evidence="4">Blood</tissue>
    </source>
</reference>
<dbReference type="GO" id="GO:0005737">
    <property type="term" value="C:cytoplasm"/>
    <property type="evidence" value="ECO:0007669"/>
    <property type="project" value="TreeGrafter"/>
</dbReference>